<keyword evidence="3" id="KW-0274">FAD</keyword>
<protein>
    <submittedName>
        <fullName evidence="7">Monooxygenase</fullName>
    </submittedName>
</protein>
<dbReference type="InterPro" id="IPR002938">
    <property type="entry name" value="FAD-bd"/>
</dbReference>
<keyword evidence="2" id="KW-0285">Flavoprotein</keyword>
<dbReference type="Gene3D" id="3.50.50.60">
    <property type="entry name" value="FAD/NAD(P)-binding domain"/>
    <property type="match status" value="1"/>
</dbReference>
<evidence type="ECO:0000256" key="5">
    <source>
        <dbReference type="ARBA" id="ARBA00023033"/>
    </source>
</evidence>
<dbReference type="SUPFAM" id="SSF54373">
    <property type="entry name" value="FAD-linked reductases, C-terminal domain"/>
    <property type="match status" value="1"/>
</dbReference>
<evidence type="ECO:0000256" key="3">
    <source>
        <dbReference type="ARBA" id="ARBA00022827"/>
    </source>
</evidence>
<evidence type="ECO:0000259" key="6">
    <source>
        <dbReference type="Pfam" id="PF01494"/>
    </source>
</evidence>
<keyword evidence="5 7" id="KW-0503">Monooxygenase</keyword>
<comment type="cofactor">
    <cofactor evidence="1">
        <name>FAD</name>
        <dbReference type="ChEBI" id="CHEBI:57692"/>
    </cofactor>
</comment>
<sequence length="398" mass="43542">MNTKPYLIAGGGIGGFAAALALAQKGIESIVIEREEELREAGAGIQLGPNGFRMFDTLGVTDAIRTNAVFPEALVMMDALDGSQVTRVPLNTREFTDRFEYPYGVIYRPDLHDTFIDAARATGKVDVRLGSKAETYEDSGDGVCATLGDGSTIEACALIGADGLWSKIRETIVADGAPRVSGHIAYRAVLPEADVPDVNHRNEVILWAGPKTHLVHYPLHRGDIFNLVSVFHSDAYEEGWDVYGDIGELNDRFAGQRSEVMGMLDRIESWRMWVLCDRDPVKNWSKGRVTLLGDAAHPMLQYLAQGACMATEDAVCLAHHVAAHSDPADAFLAYQADRYLRTARVQMTARLYGDIYHAAGPVAELRQMMLSGRSAEQAYDGMSWLYSGVNAQGQQILS</sequence>
<dbReference type="InterPro" id="IPR050493">
    <property type="entry name" value="FAD-dep_Monooxygenase_BioMet"/>
</dbReference>
<dbReference type="PRINTS" id="PR00420">
    <property type="entry name" value="RNGMNOXGNASE"/>
</dbReference>
<dbReference type="AlphaFoldDB" id="A0A1B0THA1"/>
<dbReference type="Pfam" id="PF01494">
    <property type="entry name" value="FAD_binding_3"/>
    <property type="match status" value="1"/>
</dbReference>
<reference evidence="7" key="1">
    <citation type="submission" date="2015-01" db="EMBL/GenBank/DDBJ databases">
        <title>Ommochrome synthesis by a marine sediment metagenomic clone in Escherichia coli is catalyzed by a bacterial hemerythrin.</title>
        <authorList>
            <person name="Strand T.A."/>
            <person name="Panzella L."/>
            <person name="Ertesvaag H."/>
            <person name="D'Errico G."/>
            <person name="D'Ischia M."/>
            <person name="Drabloes F."/>
            <person name="Valla S."/>
        </authorList>
    </citation>
    <scope>NUCLEOTIDE SEQUENCE</scope>
</reference>
<evidence type="ECO:0000256" key="4">
    <source>
        <dbReference type="ARBA" id="ARBA00023002"/>
    </source>
</evidence>
<dbReference type="PANTHER" id="PTHR13789:SF318">
    <property type="entry name" value="GERANYLGERANYL DIPHOSPHATE REDUCTASE"/>
    <property type="match status" value="1"/>
</dbReference>
<feature type="domain" description="FAD-binding" evidence="6">
    <location>
        <begin position="7"/>
        <end position="345"/>
    </location>
</feature>
<evidence type="ECO:0000256" key="2">
    <source>
        <dbReference type="ARBA" id="ARBA00022630"/>
    </source>
</evidence>
<dbReference type="InterPro" id="IPR036188">
    <property type="entry name" value="FAD/NAD-bd_sf"/>
</dbReference>
<evidence type="ECO:0000256" key="1">
    <source>
        <dbReference type="ARBA" id="ARBA00001974"/>
    </source>
</evidence>
<dbReference type="NCBIfam" id="NF006021">
    <property type="entry name" value="PRK08163.1"/>
    <property type="match status" value="1"/>
</dbReference>
<name>A0A1B0THA1_9BACT</name>
<accession>A0A1B0THA1</accession>
<dbReference type="GO" id="GO:0071949">
    <property type="term" value="F:FAD binding"/>
    <property type="evidence" value="ECO:0007669"/>
    <property type="project" value="InterPro"/>
</dbReference>
<dbReference type="SUPFAM" id="SSF51905">
    <property type="entry name" value="FAD/NAD(P)-binding domain"/>
    <property type="match status" value="1"/>
</dbReference>
<proteinExistence type="predicted"/>
<organism evidence="7">
    <name type="scientific">uncultured bacterium fosmid I5J7</name>
    <dbReference type="NCBI Taxonomy" id="1701911"/>
    <lineage>
        <taxon>Bacteria</taxon>
        <taxon>environmental samples</taxon>
    </lineage>
</organism>
<dbReference type="EMBL" id="KP401859">
    <property type="protein sequence ID" value="ALL53627.1"/>
    <property type="molecule type" value="Genomic_DNA"/>
</dbReference>
<dbReference type="GO" id="GO:0004497">
    <property type="term" value="F:monooxygenase activity"/>
    <property type="evidence" value="ECO:0007669"/>
    <property type="project" value="UniProtKB-KW"/>
</dbReference>
<keyword evidence="4" id="KW-0560">Oxidoreductase</keyword>
<dbReference type="PANTHER" id="PTHR13789">
    <property type="entry name" value="MONOOXYGENASE"/>
    <property type="match status" value="1"/>
</dbReference>
<evidence type="ECO:0000313" key="7">
    <source>
        <dbReference type="EMBL" id="ALL53627.1"/>
    </source>
</evidence>